<evidence type="ECO:0000313" key="2">
    <source>
        <dbReference type="Proteomes" id="UP000240883"/>
    </source>
</evidence>
<reference evidence="1 2" key="1">
    <citation type="journal article" date="2018" name="Front. Microbiol.">
        <title>Genome-Wide Analysis of Corynespora cassiicola Leaf Fall Disease Putative Effectors.</title>
        <authorList>
            <person name="Lopez D."/>
            <person name="Ribeiro S."/>
            <person name="Label P."/>
            <person name="Fumanal B."/>
            <person name="Venisse J.S."/>
            <person name="Kohler A."/>
            <person name="de Oliveira R.R."/>
            <person name="Labutti K."/>
            <person name="Lipzen A."/>
            <person name="Lail K."/>
            <person name="Bauer D."/>
            <person name="Ohm R.A."/>
            <person name="Barry K.W."/>
            <person name="Spatafora J."/>
            <person name="Grigoriev I.V."/>
            <person name="Martin F.M."/>
            <person name="Pujade-Renaud V."/>
        </authorList>
    </citation>
    <scope>NUCLEOTIDE SEQUENCE [LARGE SCALE GENOMIC DNA]</scope>
    <source>
        <strain evidence="1 2">Philippines</strain>
    </source>
</reference>
<sequence length="172" mass="19391">MPDGTWIASSDTLGVELEMQYRLHRSSWKAYTSTWQRIRCAVLGGNCTAAFFFSFGALRHTPVPGPYNMSLSALGYFAYLQSYCQAPAYFIAHPVFQLQRRPPNPTTQSCRSVRRHAISLGVRAMRLSVPKPFLSRKYPSASMSGHLSRRLCTAGCSHLHFSLQRPFAFHIS</sequence>
<accession>A0A2T2NAW0</accession>
<proteinExistence type="predicted"/>
<evidence type="ECO:0000313" key="1">
    <source>
        <dbReference type="EMBL" id="PSN62178.1"/>
    </source>
</evidence>
<dbReference type="EMBL" id="KZ678142">
    <property type="protein sequence ID" value="PSN62178.1"/>
    <property type="molecule type" value="Genomic_DNA"/>
</dbReference>
<gene>
    <name evidence="1" type="ORF">BS50DRAFT_139467</name>
</gene>
<organism evidence="1 2">
    <name type="scientific">Corynespora cassiicola Philippines</name>
    <dbReference type="NCBI Taxonomy" id="1448308"/>
    <lineage>
        <taxon>Eukaryota</taxon>
        <taxon>Fungi</taxon>
        <taxon>Dikarya</taxon>
        <taxon>Ascomycota</taxon>
        <taxon>Pezizomycotina</taxon>
        <taxon>Dothideomycetes</taxon>
        <taxon>Pleosporomycetidae</taxon>
        <taxon>Pleosporales</taxon>
        <taxon>Corynesporascaceae</taxon>
        <taxon>Corynespora</taxon>
    </lineage>
</organism>
<dbReference type="Proteomes" id="UP000240883">
    <property type="component" value="Unassembled WGS sequence"/>
</dbReference>
<dbReference type="AlphaFoldDB" id="A0A2T2NAW0"/>
<protein>
    <submittedName>
        <fullName evidence="1">Uncharacterized protein</fullName>
    </submittedName>
</protein>
<name>A0A2T2NAW0_CORCC</name>
<keyword evidence="2" id="KW-1185">Reference proteome</keyword>